<reference evidence="12" key="2">
    <citation type="submission" date="2025-09" db="UniProtKB">
        <authorList>
            <consortium name="Ensembl"/>
        </authorList>
    </citation>
    <scope>IDENTIFICATION</scope>
</reference>
<feature type="domain" description="C2H2-type" evidence="11">
    <location>
        <begin position="233"/>
        <end position="260"/>
    </location>
</feature>
<dbReference type="FunFam" id="3.30.160.60:FF:002402">
    <property type="entry name" value="Zinc finger protein 347"/>
    <property type="match status" value="1"/>
</dbReference>
<keyword evidence="13" id="KW-1185">Reference proteome</keyword>
<keyword evidence="8" id="KW-0804">Transcription</keyword>
<keyword evidence="6" id="KW-0862">Zinc</keyword>
<dbReference type="SMART" id="SM00355">
    <property type="entry name" value="ZnF_C2H2"/>
    <property type="match status" value="6"/>
</dbReference>
<dbReference type="GO" id="GO:0005634">
    <property type="term" value="C:nucleus"/>
    <property type="evidence" value="ECO:0007669"/>
    <property type="project" value="UniProtKB-SubCell"/>
</dbReference>
<dbReference type="FunFam" id="3.30.160.60:FF:000761">
    <property type="entry name" value="Zinc finger protein 449"/>
    <property type="match status" value="1"/>
</dbReference>
<dbReference type="OMA" id="TEIQECE"/>
<dbReference type="PANTHER" id="PTHR14196">
    <property type="entry name" value="ODD-SKIPPED - RELATED"/>
    <property type="match status" value="1"/>
</dbReference>
<protein>
    <recommendedName>
        <fullName evidence="11">C2H2-type domain-containing protein</fullName>
    </recommendedName>
</protein>
<feature type="domain" description="C2H2-type" evidence="11">
    <location>
        <begin position="155"/>
        <end position="182"/>
    </location>
</feature>
<proteinExistence type="inferred from homology"/>
<dbReference type="InterPro" id="IPR013087">
    <property type="entry name" value="Znf_C2H2_type"/>
</dbReference>
<dbReference type="GO" id="GO:0000977">
    <property type="term" value="F:RNA polymerase II transcription regulatory region sequence-specific DNA binding"/>
    <property type="evidence" value="ECO:0007669"/>
    <property type="project" value="TreeGrafter"/>
</dbReference>
<keyword evidence="4" id="KW-0677">Repeat</keyword>
<dbReference type="SUPFAM" id="SSF57667">
    <property type="entry name" value="beta-beta-alpha zinc fingers"/>
    <property type="match status" value="4"/>
</dbReference>
<feature type="domain" description="C2H2-type" evidence="11">
    <location>
        <begin position="187"/>
        <end position="214"/>
    </location>
</feature>
<dbReference type="InterPro" id="IPR036236">
    <property type="entry name" value="Znf_C2H2_sf"/>
</dbReference>
<dbReference type="PANTHER" id="PTHR14196:SF12">
    <property type="entry name" value="ZINC FINGER PROTEIN 208-LIKE"/>
    <property type="match status" value="1"/>
</dbReference>
<reference evidence="12" key="1">
    <citation type="submission" date="2025-08" db="UniProtKB">
        <authorList>
            <consortium name="Ensembl"/>
        </authorList>
    </citation>
    <scope>IDENTIFICATION</scope>
</reference>
<evidence type="ECO:0000256" key="8">
    <source>
        <dbReference type="ARBA" id="ARBA00023163"/>
    </source>
</evidence>
<keyword evidence="3" id="KW-0479">Metal-binding</keyword>
<dbReference type="FunFam" id="3.30.160.60:FF:001498">
    <property type="entry name" value="Zinc finger protein 404"/>
    <property type="match status" value="1"/>
</dbReference>
<keyword evidence="5 10" id="KW-0863">Zinc-finger</keyword>
<dbReference type="Proteomes" id="UP000261620">
    <property type="component" value="Unplaced"/>
</dbReference>
<accession>A0A3Q3XQ06</accession>
<dbReference type="GO" id="GO:0008270">
    <property type="term" value="F:zinc ion binding"/>
    <property type="evidence" value="ECO:0007669"/>
    <property type="project" value="UniProtKB-KW"/>
</dbReference>
<comment type="subcellular location">
    <subcellularLocation>
        <location evidence="1">Nucleus</location>
    </subcellularLocation>
</comment>
<evidence type="ECO:0000256" key="7">
    <source>
        <dbReference type="ARBA" id="ARBA00023015"/>
    </source>
</evidence>
<evidence type="ECO:0000256" key="1">
    <source>
        <dbReference type="ARBA" id="ARBA00004123"/>
    </source>
</evidence>
<evidence type="ECO:0000313" key="13">
    <source>
        <dbReference type="Proteomes" id="UP000261620"/>
    </source>
</evidence>
<dbReference type="Pfam" id="PF00096">
    <property type="entry name" value="zf-C2H2"/>
    <property type="match status" value="5"/>
</dbReference>
<dbReference type="GO" id="GO:0000981">
    <property type="term" value="F:DNA-binding transcription factor activity, RNA polymerase II-specific"/>
    <property type="evidence" value="ECO:0007669"/>
    <property type="project" value="TreeGrafter"/>
</dbReference>
<feature type="domain" description="C2H2-type" evidence="11">
    <location>
        <begin position="289"/>
        <end position="314"/>
    </location>
</feature>
<evidence type="ECO:0000256" key="9">
    <source>
        <dbReference type="ARBA" id="ARBA00023242"/>
    </source>
</evidence>
<evidence type="ECO:0000259" key="11">
    <source>
        <dbReference type="PROSITE" id="PS50157"/>
    </source>
</evidence>
<dbReference type="Ensembl" id="ENSMMOT00000027649.1">
    <property type="protein sequence ID" value="ENSMMOP00000027186.1"/>
    <property type="gene ID" value="ENSMMOG00000020560.1"/>
</dbReference>
<feature type="domain" description="C2H2-type" evidence="11">
    <location>
        <begin position="127"/>
        <end position="154"/>
    </location>
</feature>
<dbReference type="PROSITE" id="PS50157">
    <property type="entry name" value="ZINC_FINGER_C2H2_2"/>
    <property type="match status" value="6"/>
</dbReference>
<comment type="similarity">
    <text evidence="2">Belongs to the krueppel C2H2-type zinc-finger protein family.</text>
</comment>
<evidence type="ECO:0000313" key="12">
    <source>
        <dbReference type="Ensembl" id="ENSMMOP00000027186.1"/>
    </source>
</evidence>
<feature type="domain" description="C2H2-type" evidence="11">
    <location>
        <begin position="261"/>
        <end position="288"/>
    </location>
</feature>
<dbReference type="FunFam" id="3.30.160.60:FF:000557">
    <property type="entry name" value="zinc finger and SCAN domain-containing protein 29"/>
    <property type="match status" value="1"/>
</dbReference>
<evidence type="ECO:0000256" key="3">
    <source>
        <dbReference type="ARBA" id="ARBA00022723"/>
    </source>
</evidence>
<name>A0A3Q3XQ06_MOLML</name>
<dbReference type="STRING" id="94237.ENSMMOP00000027186"/>
<evidence type="ECO:0000256" key="5">
    <source>
        <dbReference type="ARBA" id="ARBA00022771"/>
    </source>
</evidence>
<sequence length="314" mass="35740">MKLWTTPAEQNISQPLFAGGADQTMEGADTLREDYTNFVRDGQQWMSRLQGQNSAEISVEASCSSFSFAGKPYREHKNSMISQTLYGSSDTLISTEAGLPGLMGAALNHHQQRGSRSFQVIRPKKCFVCSYCSKVFERHGHLERHLRIHTGEKPYCCHICGRCFNQKSSLKGHMKTHRNGKKQTLPFTCEICGKSFNQMSVLKLHLKLHGGYMYGGLYILQTVKSHTFPFLSFWCTVCGKNFQCSSHLSIHHRTHTGEKPYGCGQCGKRFTQQSSLRVHQRTHSGERPYNCTLCGKTFILMHHLKRHRIIHTYS</sequence>
<evidence type="ECO:0000256" key="10">
    <source>
        <dbReference type="PROSITE-ProRule" id="PRU00042"/>
    </source>
</evidence>
<dbReference type="InterPro" id="IPR050717">
    <property type="entry name" value="C2H2-ZF_Transcription_Reg"/>
</dbReference>
<keyword evidence="7" id="KW-0805">Transcription regulation</keyword>
<dbReference type="Gene3D" id="3.30.160.60">
    <property type="entry name" value="Classic Zinc Finger"/>
    <property type="match status" value="6"/>
</dbReference>
<dbReference type="FunFam" id="3.30.160.60:FF:001442">
    <property type="entry name" value="zinc finger protein 696"/>
    <property type="match status" value="1"/>
</dbReference>
<dbReference type="FunFam" id="3.30.160.60:FF:002343">
    <property type="entry name" value="Zinc finger protein 33A"/>
    <property type="match status" value="1"/>
</dbReference>
<dbReference type="PROSITE" id="PS00028">
    <property type="entry name" value="ZINC_FINGER_C2H2_1"/>
    <property type="match status" value="6"/>
</dbReference>
<keyword evidence="9" id="KW-0539">Nucleus</keyword>
<evidence type="ECO:0000256" key="2">
    <source>
        <dbReference type="ARBA" id="ARBA00006991"/>
    </source>
</evidence>
<evidence type="ECO:0000256" key="4">
    <source>
        <dbReference type="ARBA" id="ARBA00022737"/>
    </source>
</evidence>
<dbReference type="AlphaFoldDB" id="A0A3Q3XQ06"/>
<evidence type="ECO:0000256" key="6">
    <source>
        <dbReference type="ARBA" id="ARBA00022833"/>
    </source>
</evidence>
<organism evidence="12 13">
    <name type="scientific">Mola mola</name>
    <name type="common">Ocean sunfish</name>
    <name type="synonym">Tetraodon mola</name>
    <dbReference type="NCBI Taxonomy" id="94237"/>
    <lineage>
        <taxon>Eukaryota</taxon>
        <taxon>Metazoa</taxon>
        <taxon>Chordata</taxon>
        <taxon>Craniata</taxon>
        <taxon>Vertebrata</taxon>
        <taxon>Euteleostomi</taxon>
        <taxon>Actinopterygii</taxon>
        <taxon>Neopterygii</taxon>
        <taxon>Teleostei</taxon>
        <taxon>Neoteleostei</taxon>
        <taxon>Acanthomorphata</taxon>
        <taxon>Eupercaria</taxon>
        <taxon>Tetraodontiformes</taxon>
        <taxon>Molidae</taxon>
        <taxon>Mola</taxon>
    </lineage>
</organism>